<dbReference type="EMBL" id="GGEC01044989">
    <property type="protein sequence ID" value="MBX25473.1"/>
    <property type="molecule type" value="Transcribed_RNA"/>
</dbReference>
<dbReference type="AlphaFoldDB" id="A0A2P2M5J1"/>
<sequence length="105" mass="12075">MTLNKKKSSLMVQIIIIWNLDFLQGFSSSSQVEFELELVQQNIAEDSWCCQFHFCFLKNHLLHQKLKSNWTCFPLVAADETSSLLSSSPRKSLLQILSLHHGYSS</sequence>
<evidence type="ECO:0000256" key="1">
    <source>
        <dbReference type="SAM" id="SignalP"/>
    </source>
</evidence>
<proteinExistence type="predicted"/>
<protein>
    <submittedName>
        <fullName evidence="2">Uncharacterized protein MANES_11G025600</fullName>
    </submittedName>
</protein>
<feature type="chain" id="PRO_5015139700" evidence="1">
    <location>
        <begin position="26"/>
        <end position="105"/>
    </location>
</feature>
<accession>A0A2P2M5J1</accession>
<reference evidence="2" key="1">
    <citation type="submission" date="2018-02" db="EMBL/GenBank/DDBJ databases">
        <title>Rhizophora mucronata_Transcriptome.</title>
        <authorList>
            <person name="Meera S.P."/>
            <person name="Sreeshan A."/>
            <person name="Augustine A."/>
        </authorList>
    </citation>
    <scope>NUCLEOTIDE SEQUENCE</scope>
    <source>
        <tissue evidence="2">Leaf</tissue>
    </source>
</reference>
<keyword evidence="1" id="KW-0732">Signal</keyword>
<evidence type="ECO:0000313" key="2">
    <source>
        <dbReference type="EMBL" id="MBX25473.1"/>
    </source>
</evidence>
<organism evidence="2">
    <name type="scientific">Rhizophora mucronata</name>
    <name type="common">Asiatic mangrove</name>
    <dbReference type="NCBI Taxonomy" id="61149"/>
    <lineage>
        <taxon>Eukaryota</taxon>
        <taxon>Viridiplantae</taxon>
        <taxon>Streptophyta</taxon>
        <taxon>Embryophyta</taxon>
        <taxon>Tracheophyta</taxon>
        <taxon>Spermatophyta</taxon>
        <taxon>Magnoliopsida</taxon>
        <taxon>eudicotyledons</taxon>
        <taxon>Gunneridae</taxon>
        <taxon>Pentapetalae</taxon>
        <taxon>rosids</taxon>
        <taxon>fabids</taxon>
        <taxon>Malpighiales</taxon>
        <taxon>Rhizophoraceae</taxon>
        <taxon>Rhizophora</taxon>
    </lineage>
</organism>
<feature type="signal peptide" evidence="1">
    <location>
        <begin position="1"/>
        <end position="25"/>
    </location>
</feature>
<name>A0A2P2M5J1_RHIMU</name>